<evidence type="ECO:0000313" key="2">
    <source>
        <dbReference type="Proteomes" id="UP000091857"/>
    </source>
</evidence>
<accession>A0ACB7I2I3</accession>
<dbReference type="EMBL" id="CM004389">
    <property type="protein sequence ID" value="KAG8658566.1"/>
    <property type="molecule type" value="Genomic_DNA"/>
</dbReference>
<comment type="caution">
    <text evidence="1">The sequence shown here is derived from an EMBL/GenBank/DDBJ whole genome shotgun (WGS) entry which is preliminary data.</text>
</comment>
<keyword evidence="2" id="KW-1185">Reference proteome</keyword>
<protein>
    <submittedName>
        <fullName evidence="1">Uncharacterized protein</fullName>
    </submittedName>
</protein>
<dbReference type="Proteomes" id="UP000091857">
    <property type="component" value="Chromosome 3"/>
</dbReference>
<organism evidence="1 2">
    <name type="scientific">Manihot esculenta</name>
    <name type="common">Cassava</name>
    <name type="synonym">Jatropha manihot</name>
    <dbReference type="NCBI Taxonomy" id="3983"/>
    <lineage>
        <taxon>Eukaryota</taxon>
        <taxon>Viridiplantae</taxon>
        <taxon>Streptophyta</taxon>
        <taxon>Embryophyta</taxon>
        <taxon>Tracheophyta</taxon>
        <taxon>Spermatophyta</taxon>
        <taxon>Magnoliopsida</taxon>
        <taxon>eudicotyledons</taxon>
        <taxon>Gunneridae</taxon>
        <taxon>Pentapetalae</taxon>
        <taxon>rosids</taxon>
        <taxon>fabids</taxon>
        <taxon>Malpighiales</taxon>
        <taxon>Euphorbiaceae</taxon>
        <taxon>Crotonoideae</taxon>
        <taxon>Manihoteae</taxon>
        <taxon>Manihot</taxon>
    </lineage>
</organism>
<name>A0ACB7I2I3_MANES</name>
<evidence type="ECO:0000313" key="1">
    <source>
        <dbReference type="EMBL" id="KAG8658566.1"/>
    </source>
</evidence>
<sequence length="337" mass="38220">MTFGQQNTEKEAHEILSYSFDHGINILDTAELYPIPPSKETQGRTDLYIGSWLKSQPRDKVILATKVCGYSERSTCVRDNAKVLRVDAANIRESVEKSLQRLGTDYIDLLQIHWPDRYVPLFGEFFYDYSKWRPSVPFVEQLRAFQELIDEGKVRYIGVSNETSYGVMEFVHAAKVEGLPKIVSIQNNYSLLVRCHFEIDLVEVCHPNNCNIGLLAYSPLSGGALSGKYLDLDSEAAKKGRLNLFPGYMARYKDSLAREATEKYIEMGRKHGLTPVQLALGFARDRPFMTSSIIGATSVDQLKEDIDAFLTTERPLPPEVMADIETIFKRYKDPAIL</sequence>
<proteinExistence type="predicted"/>
<gene>
    <name evidence="1" type="ORF">MANES_03G163800v8</name>
</gene>
<reference evidence="2" key="1">
    <citation type="journal article" date="2016" name="Nat. Biotechnol.">
        <title>Sequencing wild and cultivated cassava and related species reveals extensive interspecific hybridization and genetic diversity.</title>
        <authorList>
            <person name="Bredeson J.V."/>
            <person name="Lyons J.B."/>
            <person name="Prochnik S.E."/>
            <person name="Wu G.A."/>
            <person name="Ha C.M."/>
            <person name="Edsinger-Gonzales E."/>
            <person name="Grimwood J."/>
            <person name="Schmutz J."/>
            <person name="Rabbi I.Y."/>
            <person name="Egesi C."/>
            <person name="Nauluvula P."/>
            <person name="Lebot V."/>
            <person name="Ndunguru J."/>
            <person name="Mkamilo G."/>
            <person name="Bart R.S."/>
            <person name="Setter T.L."/>
            <person name="Gleadow R.M."/>
            <person name="Kulakow P."/>
            <person name="Ferguson M.E."/>
            <person name="Rounsley S."/>
            <person name="Rokhsar D.S."/>
        </authorList>
    </citation>
    <scope>NUCLEOTIDE SEQUENCE [LARGE SCALE GENOMIC DNA]</scope>
    <source>
        <strain evidence="2">cv. AM560-2</strain>
    </source>
</reference>